<feature type="compositionally biased region" description="Acidic residues" evidence="1">
    <location>
        <begin position="175"/>
        <end position="184"/>
    </location>
</feature>
<gene>
    <name evidence="2" type="ORF">Fcan01_01396</name>
</gene>
<evidence type="ECO:0000256" key="1">
    <source>
        <dbReference type="SAM" id="MobiDB-lite"/>
    </source>
</evidence>
<feature type="region of interest" description="Disordered" evidence="1">
    <location>
        <begin position="88"/>
        <end position="184"/>
    </location>
</feature>
<feature type="compositionally biased region" description="Low complexity" evidence="1">
    <location>
        <begin position="161"/>
        <end position="174"/>
    </location>
</feature>
<keyword evidence="3" id="KW-1185">Reference proteome</keyword>
<dbReference type="Proteomes" id="UP000198287">
    <property type="component" value="Unassembled WGS sequence"/>
</dbReference>
<dbReference type="SUPFAM" id="SSF49599">
    <property type="entry name" value="TRAF domain-like"/>
    <property type="match status" value="1"/>
</dbReference>
<comment type="caution">
    <text evidence="2">The sequence shown here is derived from an EMBL/GenBank/DDBJ whole genome shotgun (WGS) entry which is preliminary data.</text>
</comment>
<proteinExistence type="predicted"/>
<dbReference type="OrthoDB" id="4788989at2759"/>
<dbReference type="EMBL" id="LNIX01000001">
    <property type="protein sequence ID" value="OXA63862.1"/>
    <property type="molecule type" value="Genomic_DNA"/>
</dbReference>
<reference evidence="2 3" key="1">
    <citation type="submission" date="2015-12" db="EMBL/GenBank/DDBJ databases">
        <title>The genome of Folsomia candida.</title>
        <authorList>
            <person name="Faddeeva A."/>
            <person name="Derks M.F."/>
            <person name="Anvar Y."/>
            <person name="Smit S."/>
            <person name="Van Straalen N."/>
            <person name="Roelofs D."/>
        </authorList>
    </citation>
    <scope>NUCLEOTIDE SEQUENCE [LARGE SCALE GENOMIC DNA]</scope>
    <source>
        <strain evidence="2 3">VU population</strain>
        <tissue evidence="2">Whole body</tissue>
    </source>
</reference>
<feature type="compositionally biased region" description="Polar residues" evidence="1">
    <location>
        <begin position="125"/>
        <end position="150"/>
    </location>
</feature>
<name>A0A226F263_FOLCA</name>
<feature type="region of interest" description="Disordered" evidence="1">
    <location>
        <begin position="396"/>
        <end position="431"/>
    </location>
</feature>
<evidence type="ECO:0000313" key="2">
    <source>
        <dbReference type="EMBL" id="OXA63862.1"/>
    </source>
</evidence>
<organism evidence="2 3">
    <name type="scientific">Folsomia candida</name>
    <name type="common">Springtail</name>
    <dbReference type="NCBI Taxonomy" id="158441"/>
    <lineage>
        <taxon>Eukaryota</taxon>
        <taxon>Metazoa</taxon>
        <taxon>Ecdysozoa</taxon>
        <taxon>Arthropoda</taxon>
        <taxon>Hexapoda</taxon>
        <taxon>Collembola</taxon>
        <taxon>Entomobryomorpha</taxon>
        <taxon>Isotomoidea</taxon>
        <taxon>Isotomidae</taxon>
        <taxon>Proisotominae</taxon>
        <taxon>Folsomia</taxon>
    </lineage>
</organism>
<accession>A0A226F263</accession>
<feature type="compositionally biased region" description="Acidic residues" evidence="1">
    <location>
        <begin position="412"/>
        <end position="431"/>
    </location>
</feature>
<feature type="compositionally biased region" description="Low complexity" evidence="1">
    <location>
        <begin position="111"/>
        <end position="124"/>
    </location>
</feature>
<dbReference type="AlphaFoldDB" id="A0A226F263"/>
<protein>
    <submittedName>
        <fullName evidence="2">E3 ubiquitin-protein ligase siah2</fullName>
    </submittedName>
</protein>
<evidence type="ECO:0000313" key="3">
    <source>
        <dbReference type="Proteomes" id="UP000198287"/>
    </source>
</evidence>
<feature type="region of interest" description="Disordered" evidence="1">
    <location>
        <begin position="1"/>
        <end position="34"/>
    </location>
</feature>
<sequence length="431" mass="48758">MGNRSSKKKSAPSTSRRRGGSPPPSTSHPENSQSTASAYLDNLDFSEITKKFECCVCRIIIFGEIVKCERGHNFCPSHSSLLANCPSCPVSQSMSDDLPPPSENLSSSKTSANSVPPNSSPANSGKSSTSTPDKSSENSSHNYSPANSATENSEDEEDMSSENTPPRSPTWSSTSEDEDVEMEEPTLCQYEGDGCPYRGRCQHITEQEHEPNCEYRQMLCCLKNTDICSNSKILFREYINHLRSTHHVKAVNECEHVLKYFVVPGRKFVPEGALSTFIMEAFDEEFIVRVEELGDEDKKVFIWVMFHGRWEDGYKFKAKIQLCNSDRATEDTDDEEEDDFSFVGKVRDTTSFSWERNESTSLVLELNTIRKNLTTEVKYGRSQVTYWSVKVTITRRDEDEESDTDRDRDNTDDSDMYEDIDDSDSDDLLDD</sequence>
<feature type="compositionally biased region" description="Basic residues" evidence="1">
    <location>
        <begin position="1"/>
        <end position="19"/>
    </location>
</feature>